<evidence type="ECO:0000256" key="7">
    <source>
        <dbReference type="SAM" id="SignalP"/>
    </source>
</evidence>
<reference evidence="9 10" key="1">
    <citation type="submission" date="2019-10" db="EMBL/GenBank/DDBJ databases">
        <authorList>
            <person name="Nie G."/>
            <person name="Ming H."/>
            <person name="Yi B."/>
        </authorList>
    </citation>
    <scope>NUCLEOTIDE SEQUENCE [LARGE SCALE GENOMIC DNA]</scope>
    <source>
        <strain evidence="9 10">CFH 90414</strain>
    </source>
</reference>
<dbReference type="PROSITE" id="PS50059">
    <property type="entry name" value="FKBP_PPIASE"/>
    <property type="match status" value="2"/>
</dbReference>
<name>A0A6I2FE94_9MICO</name>
<dbReference type="PANTHER" id="PTHR43811">
    <property type="entry name" value="FKBP-TYPE PEPTIDYL-PROLYL CIS-TRANS ISOMERASE FKPA"/>
    <property type="match status" value="1"/>
</dbReference>
<dbReference type="RefSeq" id="WP_153683814.1">
    <property type="nucleotide sequence ID" value="NZ_WJIF01000002.1"/>
</dbReference>
<dbReference type="InterPro" id="IPR046357">
    <property type="entry name" value="PPIase_dom_sf"/>
</dbReference>
<dbReference type="EC" id="5.2.1.8" evidence="3 6"/>
<feature type="signal peptide" evidence="7">
    <location>
        <begin position="1"/>
        <end position="22"/>
    </location>
</feature>
<dbReference type="Pfam" id="PF00254">
    <property type="entry name" value="FKBP_C"/>
    <property type="match status" value="1"/>
</dbReference>
<dbReference type="InterPro" id="IPR001179">
    <property type="entry name" value="PPIase_FKBP_dom"/>
</dbReference>
<evidence type="ECO:0000256" key="2">
    <source>
        <dbReference type="ARBA" id="ARBA00006577"/>
    </source>
</evidence>
<dbReference type="EMBL" id="WJIF01000002">
    <property type="protein sequence ID" value="MRG59408.1"/>
    <property type="molecule type" value="Genomic_DNA"/>
</dbReference>
<dbReference type="Proteomes" id="UP000431080">
    <property type="component" value="Unassembled WGS sequence"/>
</dbReference>
<dbReference type="Gene3D" id="3.10.50.40">
    <property type="match status" value="2"/>
</dbReference>
<evidence type="ECO:0000256" key="6">
    <source>
        <dbReference type="PROSITE-ProRule" id="PRU00277"/>
    </source>
</evidence>
<dbReference type="SUPFAM" id="SSF54534">
    <property type="entry name" value="FKBP-like"/>
    <property type="match status" value="2"/>
</dbReference>
<dbReference type="GO" id="GO:0003755">
    <property type="term" value="F:peptidyl-prolyl cis-trans isomerase activity"/>
    <property type="evidence" value="ECO:0007669"/>
    <property type="project" value="UniProtKB-KW"/>
</dbReference>
<evidence type="ECO:0000256" key="5">
    <source>
        <dbReference type="ARBA" id="ARBA00023235"/>
    </source>
</evidence>
<feature type="chain" id="PRO_5039445053" description="peptidylprolyl isomerase" evidence="7">
    <location>
        <begin position="23"/>
        <end position="321"/>
    </location>
</feature>
<dbReference type="PANTHER" id="PTHR43811:SF19">
    <property type="entry name" value="39 KDA FK506-BINDING NUCLEAR PROTEIN"/>
    <property type="match status" value="1"/>
</dbReference>
<comment type="similarity">
    <text evidence="2">Belongs to the FKBP-type PPIase family.</text>
</comment>
<organism evidence="9 10">
    <name type="scientific">Agromyces agglutinans</name>
    <dbReference type="NCBI Taxonomy" id="2662258"/>
    <lineage>
        <taxon>Bacteria</taxon>
        <taxon>Bacillati</taxon>
        <taxon>Actinomycetota</taxon>
        <taxon>Actinomycetes</taxon>
        <taxon>Micrococcales</taxon>
        <taxon>Microbacteriaceae</taxon>
        <taxon>Agromyces</taxon>
    </lineage>
</organism>
<dbReference type="AlphaFoldDB" id="A0A6I2FE94"/>
<evidence type="ECO:0000256" key="3">
    <source>
        <dbReference type="ARBA" id="ARBA00013194"/>
    </source>
</evidence>
<evidence type="ECO:0000256" key="4">
    <source>
        <dbReference type="ARBA" id="ARBA00023110"/>
    </source>
</evidence>
<comment type="caution">
    <text evidence="9">The sequence shown here is derived from an EMBL/GenBank/DDBJ whole genome shotgun (WGS) entry which is preliminary data.</text>
</comment>
<accession>A0A6I2FE94</accession>
<feature type="domain" description="PPIase FKBP-type" evidence="8">
    <location>
        <begin position="233"/>
        <end position="318"/>
    </location>
</feature>
<protein>
    <recommendedName>
        <fullName evidence="3 6">peptidylprolyl isomerase</fullName>
        <ecNumber evidence="3 6">5.2.1.8</ecNumber>
    </recommendedName>
</protein>
<evidence type="ECO:0000313" key="9">
    <source>
        <dbReference type="EMBL" id="MRG59408.1"/>
    </source>
</evidence>
<keyword evidence="10" id="KW-1185">Reference proteome</keyword>
<feature type="domain" description="PPIase FKBP-type" evidence="8">
    <location>
        <begin position="96"/>
        <end position="182"/>
    </location>
</feature>
<comment type="catalytic activity">
    <reaction evidence="1 6">
        <text>[protein]-peptidylproline (omega=180) = [protein]-peptidylproline (omega=0)</text>
        <dbReference type="Rhea" id="RHEA:16237"/>
        <dbReference type="Rhea" id="RHEA-COMP:10747"/>
        <dbReference type="Rhea" id="RHEA-COMP:10748"/>
        <dbReference type="ChEBI" id="CHEBI:83833"/>
        <dbReference type="ChEBI" id="CHEBI:83834"/>
        <dbReference type="EC" id="5.2.1.8"/>
    </reaction>
</comment>
<evidence type="ECO:0000313" key="10">
    <source>
        <dbReference type="Proteomes" id="UP000431080"/>
    </source>
</evidence>
<evidence type="ECO:0000259" key="8">
    <source>
        <dbReference type="PROSITE" id="PS50059"/>
    </source>
</evidence>
<gene>
    <name evidence="9" type="ORF">GE115_05905</name>
</gene>
<keyword evidence="7" id="KW-0732">Signal</keyword>
<keyword evidence="4 6" id="KW-0697">Rotamase</keyword>
<proteinExistence type="inferred from homology"/>
<dbReference type="PROSITE" id="PS51257">
    <property type="entry name" value="PROKAR_LIPOPROTEIN"/>
    <property type="match status" value="1"/>
</dbReference>
<keyword evidence="5 6" id="KW-0413">Isomerase</keyword>
<evidence type="ECO:0000256" key="1">
    <source>
        <dbReference type="ARBA" id="ARBA00000971"/>
    </source>
</evidence>
<sequence length="321" mass="32929">MNRAMRRAVPVALAVTSALLLAGCAGGDPSPTDDPSASPAADACQEISSGDLSDGVEVEGEFGEAAPTATFTTPIETDELQRTLLIEGDGETTASGDVVDVVISMYSSSSGEQLVSQPAQLGVGDETLLVGFTAAIDCVPIGSRTVTVAPAADVYGEQGNETIGVAPGEAVVIVADVIGEVEPLTPVEWTENVPEVTFNGDEPPTVVIPDAPASTELELKILEEGDGDTVGEGDTVSVKYQGLNWATKEIFDQSYPGEPAEFPTTGVIQGFGAALVGQKVGTKLIVTIPPEYGYGVEESENGLGGQTLVFVVEIEGTTPAQ</sequence>